<keyword evidence="3" id="KW-1185">Reference proteome</keyword>
<keyword evidence="1" id="KW-0812">Transmembrane</keyword>
<organism evidence="2 3">
    <name type="scientific">Triticum turgidum subsp. durum</name>
    <name type="common">Durum wheat</name>
    <name type="synonym">Triticum durum</name>
    <dbReference type="NCBI Taxonomy" id="4567"/>
    <lineage>
        <taxon>Eukaryota</taxon>
        <taxon>Viridiplantae</taxon>
        <taxon>Streptophyta</taxon>
        <taxon>Embryophyta</taxon>
        <taxon>Tracheophyta</taxon>
        <taxon>Spermatophyta</taxon>
        <taxon>Magnoliopsida</taxon>
        <taxon>Liliopsida</taxon>
        <taxon>Poales</taxon>
        <taxon>Poaceae</taxon>
        <taxon>BOP clade</taxon>
        <taxon>Pooideae</taxon>
        <taxon>Triticodae</taxon>
        <taxon>Triticeae</taxon>
        <taxon>Triticinae</taxon>
        <taxon>Triticum</taxon>
    </lineage>
</organism>
<reference evidence="2 3" key="1">
    <citation type="submission" date="2017-09" db="EMBL/GenBank/DDBJ databases">
        <authorList>
            <consortium name="International Durum Wheat Genome Sequencing Consortium (IDWGSC)"/>
            <person name="Milanesi L."/>
        </authorList>
    </citation>
    <scope>NUCLEOTIDE SEQUENCE [LARGE SCALE GENOMIC DNA]</scope>
    <source>
        <strain evidence="3">cv. Svevo</strain>
    </source>
</reference>
<dbReference type="Gramene" id="TRITD1Bv1G189670.1">
    <property type="protein sequence ID" value="TRITD1Bv1G189670.1"/>
    <property type="gene ID" value="TRITD1Bv1G189670"/>
</dbReference>
<keyword evidence="1" id="KW-1133">Transmembrane helix</keyword>
<dbReference type="PANTHER" id="PTHR33115">
    <property type="entry name" value="ARM REPEAT SUPERFAMILY PROTEIN"/>
    <property type="match status" value="1"/>
</dbReference>
<feature type="transmembrane region" description="Helical" evidence="1">
    <location>
        <begin position="61"/>
        <end position="80"/>
    </location>
</feature>
<dbReference type="OMA" id="GRNLLIC"/>
<sequence length="248" mass="27603">MPRREKLVDDNLWKEVLFANSYALLIGYLSMAVKGLGFLVLTWTTVVLLGGYVSTLQRKDFWCLTFITLVQTAGIFDVLLTEKLSYIGDSFSAIIAVRYAVFDDHPLQRKRQVLANVVATVQRVVFVILLCPLAAVYMFGLLISTGISVWRLRQHDYGSDADGLGNLKPALDVLYSIAVLQGVIFCYKTLFGFAKGSVVNAVLERREFGDQLRVEISDYLLETTIGCEKNPSFARGRNLLICCGPDGV</sequence>
<feature type="transmembrane region" description="Helical" evidence="1">
    <location>
        <begin position="123"/>
        <end position="150"/>
    </location>
</feature>
<dbReference type="EMBL" id="LT934112">
    <property type="protein sequence ID" value="VAH21415.1"/>
    <property type="molecule type" value="Genomic_DNA"/>
</dbReference>
<evidence type="ECO:0000256" key="1">
    <source>
        <dbReference type="SAM" id="Phobius"/>
    </source>
</evidence>
<accession>A0A9R0R357</accession>
<gene>
    <name evidence="2" type="ORF">TRITD_1Bv1G189670</name>
</gene>
<evidence type="ECO:0000313" key="3">
    <source>
        <dbReference type="Proteomes" id="UP000324705"/>
    </source>
</evidence>
<name>A0A9R0R357_TRITD</name>
<dbReference type="Proteomes" id="UP000324705">
    <property type="component" value="Chromosome 1B"/>
</dbReference>
<dbReference type="AlphaFoldDB" id="A0A9R0R357"/>
<protein>
    <submittedName>
        <fullName evidence="2">Uncharacterized protein</fullName>
    </submittedName>
</protein>
<dbReference type="PANTHER" id="PTHR33115:SF58">
    <property type="entry name" value="CONDENSIN COMPLEX SUBUNIT 1 C-TERMINAL DOMAIN-CONTAINING PROTEIN"/>
    <property type="match status" value="1"/>
</dbReference>
<proteinExistence type="predicted"/>
<keyword evidence="1" id="KW-0472">Membrane</keyword>
<evidence type="ECO:0000313" key="2">
    <source>
        <dbReference type="EMBL" id="VAH21415.1"/>
    </source>
</evidence>